<dbReference type="Proteomes" id="UP000191500">
    <property type="component" value="Unassembled WGS sequence"/>
</dbReference>
<dbReference type="Pfam" id="PF00975">
    <property type="entry name" value="Thioesterase"/>
    <property type="match status" value="1"/>
</dbReference>
<dbReference type="InterPro" id="IPR001031">
    <property type="entry name" value="Thioesterase"/>
</dbReference>
<dbReference type="Pfam" id="PF00501">
    <property type="entry name" value="AMP-binding"/>
    <property type="match status" value="1"/>
</dbReference>
<dbReference type="Gene3D" id="3.40.50.1820">
    <property type="entry name" value="alpha/beta hydrolase"/>
    <property type="match status" value="1"/>
</dbReference>
<dbReference type="STRING" id="36646.A0A1V6V9Z2"/>
<dbReference type="GO" id="GO:0017000">
    <property type="term" value="P:antibiotic biosynthetic process"/>
    <property type="evidence" value="ECO:0007669"/>
    <property type="project" value="UniProtKB-ARBA"/>
</dbReference>
<evidence type="ECO:0000259" key="1">
    <source>
        <dbReference type="PROSITE" id="PS50075"/>
    </source>
</evidence>
<sequence>MDSVSKVNIRSLLDQVAALSAGIIAYPEGDRTHPVTISYAELRNQALQRASWLKNRAEFRPRGVILVHFQRHLDNITWFWATILAGSVPALSPPLVSTSEGRKAHFKHLHNMLQDPLLLSRRDLLAGSFGENEVLRTVAVEEFEDAGLKETALDNPTCSRVNGNGEAHVGDSDLAVLMLTSGSSGNCKAVCLTHQQMFASIRGKLAVMPVSDGSSVLNWIGLDHVASLMETHLLAMYAGVDQIHIQAPEVLSNPLLFLRLLSKHKVSMTFAPDFFLRKLLAMLDTTSEEAKQEFDLSKLLYLVSGGEPNNVDTGSRVTTHLQSLGVSPSNLITPGFGMTEICAGAIYNRNFPDIDIKAQREAGALGSTIPGIEIRISPIDANEPKAETQSNGVSGGAANKAGVLEVRGPVVFSSYFNNDEATKAAFTEDGWFRTGDLGTIDAEGQLKLEGRLKELININSVKFLPYEIEGAIEQARIPGVAPSFVACFSHLETSTGPEEIFVVYQHDFASDDIEARMSTLHTLMRTVILFTSARPRVLPLPPGILEKTTLGKLSRPKIQNALAEGKYKDQVLFNDRVLQEYQESHFSGPSNDNEHKLVAVFKETLGLDKDVNIDMPILDTGITSVDLIRLKRAVEVDFGIEDIPMITIMTNTTIRSLAEAVQKLKASDLSSVYQPVVTLQPHGSKTPLWLFHPGVGEILVFLALAQHFPDRPIYAMRPRGFNPGEETFQDLADLHATYYNALKQKQPTGPYALAGYSYGGMVAFELAKKLEATGDEVKFIGSFDLPPYIKHVMSRLDWTGCLLHVAFFCDLFSEDRADELSPEIRSLSKSEQLARVLAEANPVRRAELGITLTSLDTWTEVTFSLANIGRNYDPSGTVSCMDVFFCDPLRGVAASREEYRYTQLNRWEEFVGNDLKFHEVDGQHYTMISPERVPKFQQKLKNVLSARGL</sequence>
<dbReference type="InterPro" id="IPR009081">
    <property type="entry name" value="PP-bd_ACP"/>
</dbReference>
<dbReference type="InterPro" id="IPR045851">
    <property type="entry name" value="AMP-bd_C_sf"/>
</dbReference>
<gene>
    <name evidence="2" type="ORF">PENCOP_c001G06022</name>
</gene>
<organism evidence="2 3">
    <name type="scientific">Penicillium coprophilum</name>
    <dbReference type="NCBI Taxonomy" id="36646"/>
    <lineage>
        <taxon>Eukaryota</taxon>
        <taxon>Fungi</taxon>
        <taxon>Dikarya</taxon>
        <taxon>Ascomycota</taxon>
        <taxon>Pezizomycotina</taxon>
        <taxon>Eurotiomycetes</taxon>
        <taxon>Eurotiomycetidae</taxon>
        <taxon>Eurotiales</taxon>
        <taxon>Aspergillaceae</taxon>
        <taxon>Penicillium</taxon>
    </lineage>
</organism>
<dbReference type="Gene3D" id="3.30.300.30">
    <property type="match status" value="1"/>
</dbReference>
<dbReference type="PANTHER" id="PTHR24096">
    <property type="entry name" value="LONG-CHAIN-FATTY-ACID--COA LIGASE"/>
    <property type="match status" value="1"/>
</dbReference>
<protein>
    <recommendedName>
        <fullName evidence="1">Carrier domain-containing protein</fullName>
    </recommendedName>
</protein>
<dbReference type="GO" id="GO:0044550">
    <property type="term" value="P:secondary metabolite biosynthetic process"/>
    <property type="evidence" value="ECO:0007669"/>
    <property type="project" value="UniProtKB-ARBA"/>
</dbReference>
<dbReference type="GO" id="GO:0006633">
    <property type="term" value="P:fatty acid biosynthetic process"/>
    <property type="evidence" value="ECO:0007669"/>
    <property type="project" value="TreeGrafter"/>
</dbReference>
<dbReference type="Gene3D" id="1.10.1200.10">
    <property type="entry name" value="ACP-like"/>
    <property type="match status" value="1"/>
</dbReference>
<dbReference type="EMBL" id="MDDG01000001">
    <property type="protein sequence ID" value="OQE47486.1"/>
    <property type="molecule type" value="Genomic_DNA"/>
</dbReference>
<dbReference type="Gene3D" id="3.40.50.12780">
    <property type="entry name" value="N-terminal domain of ligase-like"/>
    <property type="match status" value="1"/>
</dbReference>
<dbReference type="InterPro" id="IPR000873">
    <property type="entry name" value="AMP-dep_synth/lig_dom"/>
</dbReference>
<name>A0A1V6V9Z2_9EURO</name>
<accession>A0A1V6V9Z2</accession>
<evidence type="ECO:0000313" key="2">
    <source>
        <dbReference type="EMBL" id="OQE47486.1"/>
    </source>
</evidence>
<feature type="domain" description="Carrier" evidence="1">
    <location>
        <begin position="588"/>
        <end position="665"/>
    </location>
</feature>
<dbReference type="PROSITE" id="PS50075">
    <property type="entry name" value="CARRIER"/>
    <property type="match status" value="1"/>
</dbReference>
<dbReference type="AlphaFoldDB" id="A0A1V6V9Z2"/>
<dbReference type="InterPro" id="IPR029058">
    <property type="entry name" value="AB_hydrolase_fold"/>
</dbReference>
<reference evidence="3" key="1">
    <citation type="journal article" date="2017" name="Nat. Microbiol.">
        <title>Global analysis of biosynthetic gene clusters reveals vast potential of secondary metabolite production in Penicillium species.</title>
        <authorList>
            <person name="Nielsen J.C."/>
            <person name="Grijseels S."/>
            <person name="Prigent S."/>
            <person name="Ji B."/>
            <person name="Dainat J."/>
            <person name="Nielsen K.F."/>
            <person name="Frisvad J.C."/>
            <person name="Workman M."/>
            <person name="Nielsen J."/>
        </authorList>
    </citation>
    <scope>NUCLEOTIDE SEQUENCE [LARGE SCALE GENOMIC DNA]</scope>
    <source>
        <strain evidence="3">IBT 31321</strain>
    </source>
</reference>
<dbReference type="SUPFAM" id="SSF53474">
    <property type="entry name" value="alpha/beta-Hydrolases"/>
    <property type="match status" value="1"/>
</dbReference>
<dbReference type="SUPFAM" id="SSF47336">
    <property type="entry name" value="ACP-like"/>
    <property type="match status" value="1"/>
</dbReference>
<dbReference type="Pfam" id="PF00550">
    <property type="entry name" value="PP-binding"/>
    <property type="match status" value="1"/>
</dbReference>
<keyword evidence="3" id="KW-1185">Reference proteome</keyword>
<dbReference type="InterPro" id="IPR036736">
    <property type="entry name" value="ACP-like_sf"/>
</dbReference>
<dbReference type="PANTHER" id="PTHR24096:SF267">
    <property type="entry name" value="MALONATE--COA LIGASE ACSF3, MITOCHONDRIAL"/>
    <property type="match status" value="1"/>
</dbReference>
<dbReference type="SUPFAM" id="SSF56801">
    <property type="entry name" value="Acetyl-CoA synthetase-like"/>
    <property type="match status" value="1"/>
</dbReference>
<comment type="caution">
    <text evidence="2">The sequence shown here is derived from an EMBL/GenBank/DDBJ whole genome shotgun (WGS) entry which is preliminary data.</text>
</comment>
<proteinExistence type="predicted"/>
<dbReference type="InterPro" id="IPR042099">
    <property type="entry name" value="ANL_N_sf"/>
</dbReference>
<evidence type="ECO:0000313" key="3">
    <source>
        <dbReference type="Proteomes" id="UP000191500"/>
    </source>
</evidence>
<dbReference type="GO" id="GO:0031957">
    <property type="term" value="F:very long-chain fatty acid-CoA ligase activity"/>
    <property type="evidence" value="ECO:0007669"/>
    <property type="project" value="TreeGrafter"/>
</dbReference>